<evidence type="ECO:0000313" key="1">
    <source>
        <dbReference type="EMBL" id="VDO84130.1"/>
    </source>
</evidence>
<organism evidence="3">
    <name type="scientific">Soboliphyme baturini</name>
    <dbReference type="NCBI Taxonomy" id="241478"/>
    <lineage>
        <taxon>Eukaryota</taxon>
        <taxon>Metazoa</taxon>
        <taxon>Ecdysozoa</taxon>
        <taxon>Nematoda</taxon>
        <taxon>Enoplea</taxon>
        <taxon>Dorylaimia</taxon>
        <taxon>Dioctophymatida</taxon>
        <taxon>Dioctophymatoidea</taxon>
        <taxon>Soboliphymatidae</taxon>
        <taxon>Soboliphyme</taxon>
    </lineage>
</organism>
<dbReference type="Pfam" id="PF04502">
    <property type="entry name" value="Saf4_Yju2"/>
    <property type="match status" value="1"/>
</dbReference>
<dbReference type="WBParaSite" id="SBAD_0000050701-mRNA-1">
    <property type="protein sequence ID" value="SBAD_0000050701-mRNA-1"/>
    <property type="gene ID" value="SBAD_0000050701"/>
</dbReference>
<dbReference type="AlphaFoldDB" id="A0A183IA41"/>
<dbReference type="PANTHER" id="PTHR12111">
    <property type="entry name" value="SPLICING FACTOR YJU2"/>
    <property type="match status" value="1"/>
</dbReference>
<reference evidence="1 2" key="2">
    <citation type="submission" date="2018-11" db="EMBL/GenBank/DDBJ databases">
        <authorList>
            <consortium name="Pathogen Informatics"/>
        </authorList>
    </citation>
    <scope>NUCLEOTIDE SEQUENCE [LARGE SCALE GENOMIC DNA]</scope>
</reference>
<dbReference type="Proteomes" id="UP000270296">
    <property type="component" value="Unassembled WGS sequence"/>
</dbReference>
<gene>
    <name evidence="1" type="ORF">SBAD_LOCUS485</name>
</gene>
<name>A0A183IA41_9BILA</name>
<evidence type="ECO:0000313" key="2">
    <source>
        <dbReference type="Proteomes" id="UP000270296"/>
    </source>
</evidence>
<accession>A0A183IA41</accession>
<evidence type="ECO:0000313" key="3">
    <source>
        <dbReference type="WBParaSite" id="SBAD_0000050701-mRNA-1"/>
    </source>
</evidence>
<dbReference type="GO" id="GO:0000398">
    <property type="term" value="P:mRNA splicing, via spliceosome"/>
    <property type="evidence" value="ECO:0007669"/>
    <property type="project" value="InterPro"/>
</dbReference>
<keyword evidence="2" id="KW-1185">Reference proteome</keyword>
<dbReference type="PANTHER" id="PTHR12111:SF1">
    <property type="entry name" value="SPLICING FACTOR YJU2"/>
    <property type="match status" value="1"/>
</dbReference>
<sequence length="143" mass="17236">GKKFNARRETVEDDDYLGLSIFRFYIRCPRCLAEITFKTDLKNCDYAEEHGAARLFEAEKLLIEKEKVEQAKEDEEKSNPMKMLEKRTKMSRFEMEALERLEELKDLNQRQGKVNFDRIINEVRRDIIEDKIRQEQEDEELVR</sequence>
<protein>
    <submittedName>
        <fullName evidence="3">Coiled-coil domain-containing protein 94</fullName>
    </submittedName>
</protein>
<reference evidence="3" key="1">
    <citation type="submission" date="2016-06" db="UniProtKB">
        <authorList>
            <consortium name="WormBaseParasite"/>
        </authorList>
    </citation>
    <scope>IDENTIFICATION</scope>
</reference>
<proteinExistence type="predicted"/>
<dbReference type="OrthoDB" id="674963at2759"/>
<dbReference type="InterPro" id="IPR007590">
    <property type="entry name" value="Saf4/Yju2"/>
</dbReference>
<dbReference type="EMBL" id="UZAM01001350">
    <property type="protein sequence ID" value="VDO84130.1"/>
    <property type="molecule type" value="Genomic_DNA"/>
</dbReference>
<dbReference type="GO" id="GO:0071006">
    <property type="term" value="C:U2-type catalytic step 1 spliceosome"/>
    <property type="evidence" value="ECO:0007669"/>
    <property type="project" value="TreeGrafter"/>
</dbReference>